<dbReference type="Proteomes" id="UP001162156">
    <property type="component" value="Unassembled WGS sequence"/>
</dbReference>
<evidence type="ECO:0000256" key="9">
    <source>
        <dbReference type="ARBA" id="ARBA00023274"/>
    </source>
</evidence>
<keyword evidence="8" id="KW-0539">Nucleus</keyword>
<keyword evidence="14" id="KW-1185">Reference proteome</keyword>
<evidence type="ECO:0000256" key="7">
    <source>
        <dbReference type="ARBA" id="ARBA00023187"/>
    </source>
</evidence>
<feature type="domain" description="RRM" evidence="12">
    <location>
        <begin position="6"/>
        <end position="85"/>
    </location>
</feature>
<dbReference type="EMBL" id="JANEYF010003046">
    <property type="protein sequence ID" value="KAJ8939811.1"/>
    <property type="molecule type" value="Genomic_DNA"/>
</dbReference>
<dbReference type="InterPro" id="IPR035979">
    <property type="entry name" value="RBD_domain_sf"/>
</dbReference>
<dbReference type="GO" id="GO:0003723">
    <property type="term" value="F:RNA binding"/>
    <property type="evidence" value="ECO:0007669"/>
    <property type="project" value="UniProtKB-UniRule"/>
</dbReference>
<dbReference type="GO" id="GO:0030532">
    <property type="term" value="C:small nuclear ribonucleoprotein complex"/>
    <property type="evidence" value="ECO:0007669"/>
    <property type="project" value="UniProtKB-ARBA"/>
</dbReference>
<feature type="compositionally biased region" description="Basic and acidic residues" evidence="11">
    <location>
        <begin position="91"/>
        <end position="101"/>
    </location>
</feature>
<sequence>MPGQKNTIYIKNLSEKVRHEELKKSLYAIFSQFGTILDIVVSKTVKMQGRAFIVFKEVESAVNAFKAKQGFEVFEKPMRIEYAKTDSDVILKQKRPHLEKPKKTRTPSTRDDDIPKRMKKETHRLPGGPTAEEPPNHILFLANLPDETSDLMLSMLFKQYAGFKEVRMVPNRPDIAFVEYENPLQAGTAKDALQGFKITPTNATKISFAKK</sequence>
<dbReference type="FunFam" id="3.30.70.330:FF:000029">
    <property type="entry name" value="U2 small nuclear ribonucleoprotein B"/>
    <property type="match status" value="1"/>
</dbReference>
<keyword evidence="6 10" id="KW-0694">RNA-binding</keyword>
<comment type="similarity">
    <text evidence="2">Belongs to the RRM U1 A/B'' family.</text>
</comment>
<organism evidence="13 14">
    <name type="scientific">Rhamnusium bicolor</name>
    <dbReference type="NCBI Taxonomy" id="1586634"/>
    <lineage>
        <taxon>Eukaryota</taxon>
        <taxon>Metazoa</taxon>
        <taxon>Ecdysozoa</taxon>
        <taxon>Arthropoda</taxon>
        <taxon>Hexapoda</taxon>
        <taxon>Insecta</taxon>
        <taxon>Pterygota</taxon>
        <taxon>Neoptera</taxon>
        <taxon>Endopterygota</taxon>
        <taxon>Coleoptera</taxon>
        <taxon>Polyphaga</taxon>
        <taxon>Cucujiformia</taxon>
        <taxon>Chrysomeloidea</taxon>
        <taxon>Cerambycidae</taxon>
        <taxon>Lepturinae</taxon>
        <taxon>Rhagiini</taxon>
        <taxon>Rhamnusium</taxon>
    </lineage>
</organism>
<feature type="domain" description="RRM" evidence="12">
    <location>
        <begin position="137"/>
        <end position="211"/>
    </location>
</feature>
<proteinExistence type="inferred from homology"/>
<comment type="caution">
    <text evidence="13">The sequence shown here is derived from an EMBL/GenBank/DDBJ whole genome shotgun (WGS) entry which is preliminary data.</text>
</comment>
<dbReference type="AlphaFoldDB" id="A0AAV8XMX4"/>
<keyword evidence="4" id="KW-0747">Spliceosome</keyword>
<dbReference type="GO" id="GO:0005681">
    <property type="term" value="C:spliceosomal complex"/>
    <property type="evidence" value="ECO:0007669"/>
    <property type="project" value="UniProtKB-KW"/>
</dbReference>
<keyword evidence="5" id="KW-0677">Repeat</keyword>
<evidence type="ECO:0000256" key="3">
    <source>
        <dbReference type="ARBA" id="ARBA00022664"/>
    </source>
</evidence>
<evidence type="ECO:0000313" key="13">
    <source>
        <dbReference type="EMBL" id="KAJ8939811.1"/>
    </source>
</evidence>
<dbReference type="InterPro" id="IPR000504">
    <property type="entry name" value="RRM_dom"/>
</dbReference>
<dbReference type="GO" id="GO:0006397">
    <property type="term" value="P:mRNA processing"/>
    <property type="evidence" value="ECO:0007669"/>
    <property type="project" value="UniProtKB-KW"/>
</dbReference>
<dbReference type="FunFam" id="3.30.70.330:FF:000039">
    <property type="entry name" value="U1 small nuclear ribonucleoprotein A"/>
    <property type="match status" value="1"/>
</dbReference>
<reference evidence="13" key="1">
    <citation type="journal article" date="2023" name="Insect Mol. Biol.">
        <title>Genome sequencing provides insights into the evolution of gene families encoding plant cell wall-degrading enzymes in longhorned beetles.</title>
        <authorList>
            <person name="Shin N.R."/>
            <person name="Okamura Y."/>
            <person name="Kirsch R."/>
            <person name="Pauchet Y."/>
        </authorList>
    </citation>
    <scope>NUCLEOTIDE SEQUENCE</scope>
    <source>
        <strain evidence="13">RBIC_L_NR</strain>
    </source>
</reference>
<evidence type="ECO:0000256" key="10">
    <source>
        <dbReference type="PROSITE-ProRule" id="PRU00176"/>
    </source>
</evidence>
<evidence type="ECO:0000313" key="14">
    <source>
        <dbReference type="Proteomes" id="UP001162156"/>
    </source>
</evidence>
<evidence type="ECO:0000256" key="8">
    <source>
        <dbReference type="ARBA" id="ARBA00023242"/>
    </source>
</evidence>
<evidence type="ECO:0000256" key="5">
    <source>
        <dbReference type="ARBA" id="ARBA00022737"/>
    </source>
</evidence>
<feature type="region of interest" description="Disordered" evidence="11">
    <location>
        <begin position="91"/>
        <end position="134"/>
    </location>
</feature>
<keyword evidence="9" id="KW-0687">Ribonucleoprotein</keyword>
<dbReference type="CDD" id="cd12246">
    <property type="entry name" value="RRM1_U1A_like"/>
    <property type="match status" value="1"/>
</dbReference>
<name>A0AAV8XMX4_9CUCU</name>
<dbReference type="Gene3D" id="3.30.70.330">
    <property type="match status" value="2"/>
</dbReference>
<gene>
    <name evidence="13" type="ORF">NQ314_010972</name>
</gene>
<keyword evidence="3" id="KW-0507">mRNA processing</keyword>
<dbReference type="PROSITE" id="PS50102">
    <property type="entry name" value="RRM"/>
    <property type="match status" value="2"/>
</dbReference>
<dbReference type="PANTHER" id="PTHR10501">
    <property type="entry name" value="U1 SMALL NUCLEAR RIBONUCLEOPROTEIN A/U2 SMALL NUCLEAR RIBONUCLEOPROTEIN B"/>
    <property type="match status" value="1"/>
</dbReference>
<evidence type="ECO:0000256" key="6">
    <source>
        <dbReference type="ARBA" id="ARBA00022884"/>
    </source>
</evidence>
<dbReference type="Pfam" id="PF00076">
    <property type="entry name" value="RRM_1"/>
    <property type="match status" value="2"/>
</dbReference>
<evidence type="ECO:0000256" key="11">
    <source>
        <dbReference type="SAM" id="MobiDB-lite"/>
    </source>
</evidence>
<keyword evidence="7" id="KW-0508">mRNA splicing</keyword>
<evidence type="ECO:0000256" key="1">
    <source>
        <dbReference type="ARBA" id="ARBA00004123"/>
    </source>
</evidence>
<dbReference type="SMART" id="SM00360">
    <property type="entry name" value="RRM"/>
    <property type="match status" value="2"/>
</dbReference>
<evidence type="ECO:0000259" key="12">
    <source>
        <dbReference type="PROSITE" id="PS50102"/>
    </source>
</evidence>
<dbReference type="InterPro" id="IPR012677">
    <property type="entry name" value="Nucleotide-bd_a/b_plait_sf"/>
</dbReference>
<evidence type="ECO:0000256" key="4">
    <source>
        <dbReference type="ARBA" id="ARBA00022728"/>
    </source>
</evidence>
<protein>
    <recommendedName>
        <fullName evidence="12">RRM domain-containing protein</fullName>
    </recommendedName>
</protein>
<comment type="subcellular location">
    <subcellularLocation>
        <location evidence="1">Nucleus</location>
    </subcellularLocation>
</comment>
<dbReference type="GO" id="GO:0008380">
    <property type="term" value="P:RNA splicing"/>
    <property type="evidence" value="ECO:0007669"/>
    <property type="project" value="UniProtKB-KW"/>
</dbReference>
<accession>A0AAV8XMX4</accession>
<evidence type="ECO:0000256" key="2">
    <source>
        <dbReference type="ARBA" id="ARBA00007243"/>
    </source>
</evidence>
<dbReference type="SUPFAM" id="SSF54928">
    <property type="entry name" value="RNA-binding domain, RBD"/>
    <property type="match status" value="1"/>
</dbReference>